<keyword evidence="1 2" id="KW-0456">Lyase</keyword>
<evidence type="ECO:0000256" key="3">
    <source>
        <dbReference type="SAM" id="MobiDB-lite"/>
    </source>
</evidence>
<keyword evidence="2" id="KW-0624">Polysaccharide degradation</keyword>
<evidence type="ECO:0000313" key="6">
    <source>
        <dbReference type="EMBL" id="MFD1146154.1"/>
    </source>
</evidence>
<accession>A0ABW3QG98</accession>
<evidence type="ECO:0000256" key="4">
    <source>
        <dbReference type="SAM" id="SignalP"/>
    </source>
</evidence>
<protein>
    <submittedName>
        <fullName evidence="6">Polysaccharide lyase family 1 protein</fullName>
    </submittedName>
</protein>
<dbReference type="InterPro" id="IPR045032">
    <property type="entry name" value="PEL"/>
</dbReference>
<dbReference type="Pfam" id="PF00544">
    <property type="entry name" value="Pectate_lyase_4"/>
    <property type="match status" value="1"/>
</dbReference>
<dbReference type="SMART" id="SM00710">
    <property type="entry name" value="PbH1"/>
    <property type="match status" value="4"/>
</dbReference>
<feature type="chain" id="PRO_5047069329" evidence="4">
    <location>
        <begin position="29"/>
        <end position="346"/>
    </location>
</feature>
<dbReference type="InterPro" id="IPR006626">
    <property type="entry name" value="PbH1"/>
</dbReference>
<dbReference type="PANTHER" id="PTHR31683">
    <property type="entry name" value="PECTATE LYASE 18-RELATED"/>
    <property type="match status" value="1"/>
</dbReference>
<dbReference type="SUPFAM" id="SSF51126">
    <property type="entry name" value="Pectin lyase-like"/>
    <property type="match status" value="1"/>
</dbReference>
<evidence type="ECO:0000259" key="5">
    <source>
        <dbReference type="SMART" id="SM00656"/>
    </source>
</evidence>
<evidence type="ECO:0000256" key="2">
    <source>
        <dbReference type="RuleBase" id="RU361173"/>
    </source>
</evidence>
<dbReference type="RefSeq" id="WP_380719604.1">
    <property type="nucleotide sequence ID" value="NZ_JBHTLK010000008.1"/>
</dbReference>
<dbReference type="PANTHER" id="PTHR31683:SF18">
    <property type="entry name" value="PECTATE LYASE 21-RELATED"/>
    <property type="match status" value="1"/>
</dbReference>
<feature type="compositionally biased region" description="Polar residues" evidence="3">
    <location>
        <begin position="41"/>
        <end position="52"/>
    </location>
</feature>
<comment type="subcellular location">
    <subcellularLocation>
        <location evidence="2">Secreted</location>
    </subcellularLocation>
</comment>
<proteinExistence type="inferred from homology"/>
<name>A0ABW3QG98_9PSEU</name>
<keyword evidence="7" id="KW-1185">Reference proteome</keyword>
<evidence type="ECO:0000256" key="1">
    <source>
        <dbReference type="ARBA" id="ARBA00023239"/>
    </source>
</evidence>
<dbReference type="SMART" id="SM00656">
    <property type="entry name" value="Amb_all"/>
    <property type="match status" value="1"/>
</dbReference>
<dbReference type="Proteomes" id="UP001597168">
    <property type="component" value="Unassembled WGS sequence"/>
</dbReference>
<organism evidence="6 7">
    <name type="scientific">Saccharothrix hoggarensis</name>
    <dbReference type="NCBI Taxonomy" id="913853"/>
    <lineage>
        <taxon>Bacteria</taxon>
        <taxon>Bacillati</taxon>
        <taxon>Actinomycetota</taxon>
        <taxon>Actinomycetes</taxon>
        <taxon>Pseudonocardiales</taxon>
        <taxon>Pseudonocardiaceae</taxon>
        <taxon>Saccharothrix</taxon>
    </lineage>
</organism>
<feature type="compositionally biased region" description="Low complexity" evidence="3">
    <location>
        <begin position="21"/>
        <end position="40"/>
    </location>
</feature>
<keyword evidence="4" id="KW-0732">Signal</keyword>
<keyword evidence="2" id="KW-0119">Carbohydrate metabolism</keyword>
<dbReference type="Gene3D" id="2.160.20.10">
    <property type="entry name" value="Single-stranded right-handed beta-helix, Pectin lyase-like"/>
    <property type="match status" value="1"/>
</dbReference>
<dbReference type="GO" id="GO:0016829">
    <property type="term" value="F:lyase activity"/>
    <property type="evidence" value="ECO:0007669"/>
    <property type="project" value="UniProtKB-KW"/>
</dbReference>
<dbReference type="InterPro" id="IPR012334">
    <property type="entry name" value="Pectin_lyas_fold"/>
</dbReference>
<gene>
    <name evidence="6" type="ORF">ACFQ3T_03350</name>
</gene>
<comment type="similarity">
    <text evidence="2">Belongs to the polysaccharide lyase 1 family.</text>
</comment>
<dbReference type="InterPro" id="IPR011050">
    <property type="entry name" value="Pectin_lyase_fold/virulence"/>
</dbReference>
<comment type="caution">
    <text evidence="6">The sequence shown here is derived from an EMBL/GenBank/DDBJ whole genome shotgun (WGS) entry which is preliminary data.</text>
</comment>
<dbReference type="EMBL" id="JBHTLK010000008">
    <property type="protein sequence ID" value="MFD1146154.1"/>
    <property type="molecule type" value="Genomic_DNA"/>
</dbReference>
<dbReference type="InterPro" id="IPR002022">
    <property type="entry name" value="Pec_lyase"/>
</dbReference>
<keyword evidence="2" id="KW-0964">Secreted</keyword>
<dbReference type="InterPro" id="IPR006311">
    <property type="entry name" value="TAT_signal"/>
</dbReference>
<dbReference type="PROSITE" id="PS51318">
    <property type="entry name" value="TAT"/>
    <property type="match status" value="1"/>
</dbReference>
<feature type="domain" description="Pectate lyase" evidence="5">
    <location>
        <begin position="79"/>
        <end position="284"/>
    </location>
</feature>
<feature type="signal peptide" evidence="4">
    <location>
        <begin position="1"/>
        <end position="28"/>
    </location>
</feature>
<sequence>MSHISRRALLTGAAATAVTAATATTASARTTRPPTATDSANNPRHTVTTTNPVWAAPFHTADGFAGTNTLGQNGTTGGAGGPVVTVRDTETFLDYCDRNEPYVIQVDGIMQFSSKQALRSNKTVIGLPGAEIRGGGLDMYRRQNVIIRNLRFTGADDDAISVQQSSHHIWIDHCDFSGGADGLIDIVRGADFITVSWNHFHHHSKTALLGHSDSNASQDTGKLRVTFHHNYFDGTAQRHPRVRFGEPIHVYNNYFRDNALYGVASTMNAGVLVEANHFENVPHPIYSGYDASGPGRVVERDNVYVNSGTPQTLGTVVEPRTYYAYTPDNPSTLPSTIPAGVGVGPI</sequence>
<feature type="region of interest" description="Disordered" evidence="3">
    <location>
        <begin position="21"/>
        <end position="53"/>
    </location>
</feature>
<evidence type="ECO:0000313" key="7">
    <source>
        <dbReference type="Proteomes" id="UP001597168"/>
    </source>
</evidence>
<reference evidence="7" key="1">
    <citation type="journal article" date="2019" name="Int. J. Syst. Evol. Microbiol.">
        <title>The Global Catalogue of Microorganisms (GCM) 10K type strain sequencing project: providing services to taxonomists for standard genome sequencing and annotation.</title>
        <authorList>
            <consortium name="The Broad Institute Genomics Platform"/>
            <consortium name="The Broad Institute Genome Sequencing Center for Infectious Disease"/>
            <person name="Wu L."/>
            <person name="Ma J."/>
        </authorList>
    </citation>
    <scope>NUCLEOTIDE SEQUENCE [LARGE SCALE GENOMIC DNA]</scope>
    <source>
        <strain evidence="7">CCUG 60214</strain>
    </source>
</reference>